<evidence type="ECO:0000313" key="3">
    <source>
        <dbReference type="Proteomes" id="UP001054945"/>
    </source>
</evidence>
<evidence type="ECO:0000256" key="1">
    <source>
        <dbReference type="SAM" id="MobiDB-lite"/>
    </source>
</evidence>
<feature type="region of interest" description="Disordered" evidence="1">
    <location>
        <begin position="46"/>
        <end position="67"/>
    </location>
</feature>
<dbReference type="EMBL" id="BPLR01020650">
    <property type="protein sequence ID" value="GIX81063.1"/>
    <property type="molecule type" value="Genomic_DNA"/>
</dbReference>
<dbReference type="Proteomes" id="UP001054945">
    <property type="component" value="Unassembled WGS sequence"/>
</dbReference>
<protein>
    <submittedName>
        <fullName evidence="2">Uncharacterized protein</fullName>
    </submittedName>
</protein>
<sequence>MESKRVGGDPLIRTSKRLNEQQLQVLCPLPSFVKVSKLMRRTILSSAQSSRISHQPGTGSGAGPPPFIHFIPHGKLIS</sequence>
<proteinExistence type="predicted"/>
<gene>
    <name evidence="2" type="ORF">CEXT_505201</name>
</gene>
<keyword evidence="3" id="KW-1185">Reference proteome</keyword>
<comment type="caution">
    <text evidence="2">The sequence shown here is derived from an EMBL/GenBank/DDBJ whole genome shotgun (WGS) entry which is preliminary data.</text>
</comment>
<evidence type="ECO:0000313" key="2">
    <source>
        <dbReference type="EMBL" id="GIX81063.1"/>
    </source>
</evidence>
<reference evidence="2 3" key="1">
    <citation type="submission" date="2021-06" db="EMBL/GenBank/DDBJ databases">
        <title>Caerostris extrusa draft genome.</title>
        <authorList>
            <person name="Kono N."/>
            <person name="Arakawa K."/>
        </authorList>
    </citation>
    <scope>NUCLEOTIDE SEQUENCE [LARGE SCALE GENOMIC DNA]</scope>
</reference>
<dbReference type="AlphaFoldDB" id="A0AAV4NB22"/>
<organism evidence="2 3">
    <name type="scientific">Caerostris extrusa</name>
    <name type="common">Bark spider</name>
    <name type="synonym">Caerostris bankana</name>
    <dbReference type="NCBI Taxonomy" id="172846"/>
    <lineage>
        <taxon>Eukaryota</taxon>
        <taxon>Metazoa</taxon>
        <taxon>Ecdysozoa</taxon>
        <taxon>Arthropoda</taxon>
        <taxon>Chelicerata</taxon>
        <taxon>Arachnida</taxon>
        <taxon>Araneae</taxon>
        <taxon>Araneomorphae</taxon>
        <taxon>Entelegynae</taxon>
        <taxon>Araneoidea</taxon>
        <taxon>Araneidae</taxon>
        <taxon>Caerostris</taxon>
    </lineage>
</organism>
<feature type="compositionally biased region" description="Polar residues" evidence="1">
    <location>
        <begin position="46"/>
        <end position="57"/>
    </location>
</feature>
<accession>A0AAV4NB22</accession>
<name>A0AAV4NB22_CAEEX</name>